<sequence>MSDHRPCPGGRSRVGSPARLPGRGTPHGDRPRRHGDRHGSGAGQDAAQRPDGQRHDPAPLPGRSRGPVVSLSNSPDGLTASLRTLLHVRGLPEGPLFLRDLFRKGATEHKGRVLGTLARITTARFTLIGDSGERDPETYARFVREHPGRAERLLIRDVGTPARRQEVERLLTPLGVPFGFLPAAP</sequence>
<evidence type="ECO:0000256" key="1">
    <source>
        <dbReference type="SAM" id="MobiDB-lite"/>
    </source>
</evidence>
<evidence type="ECO:0000313" key="4">
    <source>
        <dbReference type="Proteomes" id="UP001064971"/>
    </source>
</evidence>
<proteinExistence type="predicted"/>
<gene>
    <name evidence="3" type="ORF">DAETH_45790</name>
</gene>
<feature type="domain" description="Phosphatidate phosphatase APP1 catalytic" evidence="2">
    <location>
        <begin position="67"/>
        <end position="157"/>
    </location>
</feature>
<accession>A0ABN6RP29</accession>
<dbReference type="InterPro" id="IPR019236">
    <property type="entry name" value="APP1_cat"/>
</dbReference>
<organism evidence="3 4">
    <name type="scientific">Deinococcus aetherius</name>
    <dbReference type="NCBI Taxonomy" id="200252"/>
    <lineage>
        <taxon>Bacteria</taxon>
        <taxon>Thermotogati</taxon>
        <taxon>Deinococcota</taxon>
        <taxon>Deinococci</taxon>
        <taxon>Deinococcales</taxon>
        <taxon>Deinococcaceae</taxon>
        <taxon>Deinococcus</taxon>
    </lineage>
</organism>
<geneLocation type="plasmid" evidence="3 4">
    <name>pDAETH-3</name>
</geneLocation>
<dbReference type="PANTHER" id="PTHR28208">
    <property type="entry name" value="PHOSPHATIDATE PHOSPHATASE APP1"/>
    <property type="match status" value="1"/>
</dbReference>
<keyword evidence="4" id="KW-1185">Reference proteome</keyword>
<dbReference type="InterPro" id="IPR052935">
    <property type="entry name" value="Mg2+_PAP"/>
</dbReference>
<reference evidence="3" key="1">
    <citation type="submission" date="2022-07" db="EMBL/GenBank/DDBJ databases">
        <title>Complete Genome Sequence of the Radioresistant Bacterium Deinococcus aetherius ST0316, Isolated from the Air Dust collected in Lower Stratosphere above Japan.</title>
        <authorList>
            <person name="Satoh K."/>
            <person name="Hagiwara K."/>
            <person name="Katsumata K."/>
            <person name="Kubo A."/>
            <person name="Yokobori S."/>
            <person name="Yamagishi A."/>
            <person name="Oono Y."/>
            <person name="Narumi I."/>
        </authorList>
    </citation>
    <scope>NUCLEOTIDE SEQUENCE</scope>
    <source>
        <strain evidence="3">ST0316</strain>
        <plasmid evidence="3">pDAETH-3</plasmid>
    </source>
</reference>
<dbReference type="PANTHER" id="PTHR28208:SF3">
    <property type="entry name" value="PHOSPHATIDATE PHOSPHATASE APP1"/>
    <property type="match status" value="1"/>
</dbReference>
<name>A0ABN6RP29_9DEIO</name>
<keyword evidence="3" id="KW-0614">Plasmid</keyword>
<dbReference type="EMBL" id="AP026563">
    <property type="protein sequence ID" value="BDP44610.1"/>
    <property type="molecule type" value="Genomic_DNA"/>
</dbReference>
<evidence type="ECO:0000259" key="2">
    <source>
        <dbReference type="Pfam" id="PF09949"/>
    </source>
</evidence>
<feature type="region of interest" description="Disordered" evidence="1">
    <location>
        <begin position="1"/>
        <end position="75"/>
    </location>
</feature>
<dbReference type="Pfam" id="PF09949">
    <property type="entry name" value="APP1_cat"/>
    <property type="match status" value="1"/>
</dbReference>
<evidence type="ECO:0000313" key="3">
    <source>
        <dbReference type="EMBL" id="BDP44610.1"/>
    </source>
</evidence>
<protein>
    <recommendedName>
        <fullName evidence="2">Phosphatidate phosphatase APP1 catalytic domain-containing protein</fullName>
    </recommendedName>
</protein>
<dbReference type="Proteomes" id="UP001064971">
    <property type="component" value="Plasmid pDAETH-3"/>
</dbReference>